<sequence length="537" mass="58682">MTASYDIGRQVFRLPVRAAPQQAQQQAVCIDADLEIELCYGCFSPQLCLLRPALPMHHRAMNTQPLYLRLADHYRRAIQTGVLAPAQRMPSVRNLVRAHHVSLSTALQACRQLEDDGLIEARPRSGYFVLRPRRPALAPVPEPDIKGALDPAQYVGIHDRVSDFIASCQQHPLSADFALAAAPPQAYPMRALQLALTRAARHTPELLTAPVPPYGHPEFRAVLARRAMECGISAAPDEVLVTHGCIEALNLALRAVARPGDTIAVESPTYFGLLQILESLGLRALEIPTSPQRGISIEALELALQTHANVCAVVVVPNFQNPLSCVMDDSDKARLVTLCERTGIALIEDDTYGALGDHGTPLALKSWDDSGNVIYCASLHKTLAPGMRLGWMLGGRWSRRIGMLKFAQSRPNPPLPQAAAADYMGTKAYDRHLARLRQTLRVQREAMAAAVARHFPDGTRLSVPTGGMLLWVELPACMPAMRVFEQALRAGIRITPGPMFSNSNRYDHFLRISCGVPYTADIAAAMKRLADIVAAGL</sequence>
<dbReference type="Gene3D" id="3.40.640.10">
    <property type="entry name" value="Type I PLP-dependent aspartate aminotransferase-like (Major domain)"/>
    <property type="match status" value="1"/>
</dbReference>
<dbReference type="OrthoDB" id="9804020at2"/>
<evidence type="ECO:0000259" key="6">
    <source>
        <dbReference type="PROSITE" id="PS50949"/>
    </source>
</evidence>
<organism evidence="7 8">
    <name type="scientific">Bordetella bronchiseptica 253</name>
    <dbReference type="NCBI Taxonomy" id="568707"/>
    <lineage>
        <taxon>Bacteria</taxon>
        <taxon>Pseudomonadati</taxon>
        <taxon>Pseudomonadota</taxon>
        <taxon>Betaproteobacteria</taxon>
        <taxon>Burkholderiales</taxon>
        <taxon>Alcaligenaceae</taxon>
        <taxon>Bordetella</taxon>
    </lineage>
</organism>
<comment type="similarity">
    <text evidence="1">In the C-terminal section; belongs to the class-I pyridoxal-phosphate-dependent aminotransferase family.</text>
</comment>
<dbReference type="SUPFAM" id="SSF53383">
    <property type="entry name" value="PLP-dependent transferases"/>
    <property type="match status" value="1"/>
</dbReference>
<dbReference type="KEGG" id="bbh:BN112_1463"/>
<dbReference type="Proteomes" id="UP000007564">
    <property type="component" value="Chromosome"/>
</dbReference>
<evidence type="ECO:0000256" key="5">
    <source>
        <dbReference type="ARBA" id="ARBA00023163"/>
    </source>
</evidence>
<dbReference type="PANTHER" id="PTHR46577">
    <property type="entry name" value="HTH-TYPE TRANSCRIPTIONAL REGULATORY PROTEIN GABR"/>
    <property type="match status" value="1"/>
</dbReference>
<proteinExistence type="inferred from homology"/>
<reference evidence="7 8" key="1">
    <citation type="journal article" date="2012" name="BMC Genomics">
        <title>Comparative genomics of the classical Bordetella subspecies: the evolution and exchange of virulence-associated diversity amongst closely related pathogens.</title>
        <authorList>
            <person name="Park J."/>
            <person name="Zhang Y."/>
            <person name="Buboltz A.M."/>
            <person name="Zhang X."/>
            <person name="Schuster S.C."/>
            <person name="Ahuja U."/>
            <person name="Liu M."/>
            <person name="Miller J.F."/>
            <person name="Sebaihia M."/>
            <person name="Bentley S.D."/>
            <person name="Parkhill J."/>
            <person name="Harvill E.T."/>
        </authorList>
    </citation>
    <scope>NUCLEOTIDE SEQUENCE [LARGE SCALE GENOMIC DNA]</scope>
    <source>
        <strain evidence="7 8">253</strain>
    </source>
</reference>
<keyword evidence="4" id="KW-0238">DNA-binding</keyword>
<dbReference type="SMART" id="SM00345">
    <property type="entry name" value="HTH_GNTR"/>
    <property type="match status" value="1"/>
</dbReference>
<dbReference type="InterPro" id="IPR000524">
    <property type="entry name" value="Tscrpt_reg_HTH_GntR"/>
</dbReference>
<protein>
    <submittedName>
        <fullName evidence="7">Putative GntR-family regulatory protein</fullName>
    </submittedName>
</protein>
<keyword evidence="3" id="KW-0805">Transcription regulation</keyword>
<evidence type="ECO:0000256" key="3">
    <source>
        <dbReference type="ARBA" id="ARBA00023015"/>
    </source>
</evidence>
<dbReference type="InterPro" id="IPR004839">
    <property type="entry name" value="Aminotransferase_I/II_large"/>
</dbReference>
<dbReference type="SUPFAM" id="SSF46785">
    <property type="entry name" value="Winged helix' DNA-binding domain"/>
    <property type="match status" value="1"/>
</dbReference>
<keyword evidence="5" id="KW-0804">Transcription</keyword>
<feature type="domain" description="HTH gntR-type" evidence="6">
    <location>
        <begin position="64"/>
        <end position="132"/>
    </location>
</feature>
<dbReference type="InterPro" id="IPR051446">
    <property type="entry name" value="HTH_trans_reg/aminotransferase"/>
</dbReference>
<evidence type="ECO:0000256" key="2">
    <source>
        <dbReference type="ARBA" id="ARBA00022898"/>
    </source>
</evidence>
<evidence type="ECO:0000313" key="7">
    <source>
        <dbReference type="EMBL" id="CCJ53380.1"/>
    </source>
</evidence>
<dbReference type="Gene3D" id="3.90.1150.10">
    <property type="entry name" value="Aspartate Aminotransferase, domain 1"/>
    <property type="match status" value="1"/>
</dbReference>
<dbReference type="GO" id="GO:0030170">
    <property type="term" value="F:pyridoxal phosphate binding"/>
    <property type="evidence" value="ECO:0007669"/>
    <property type="project" value="InterPro"/>
</dbReference>
<evidence type="ECO:0000256" key="1">
    <source>
        <dbReference type="ARBA" id="ARBA00005384"/>
    </source>
</evidence>
<evidence type="ECO:0000256" key="4">
    <source>
        <dbReference type="ARBA" id="ARBA00023125"/>
    </source>
</evidence>
<dbReference type="EMBL" id="HE965806">
    <property type="protein sequence ID" value="CCJ53380.1"/>
    <property type="molecule type" value="Genomic_DNA"/>
</dbReference>
<dbReference type="HOGENOM" id="CLU_017584_0_0_4"/>
<dbReference type="InterPro" id="IPR015422">
    <property type="entry name" value="PyrdxlP-dep_Trfase_small"/>
</dbReference>
<dbReference type="InterPro" id="IPR015424">
    <property type="entry name" value="PyrdxlP-dep_Trfase"/>
</dbReference>
<dbReference type="CDD" id="cd07377">
    <property type="entry name" value="WHTH_GntR"/>
    <property type="match status" value="1"/>
</dbReference>
<dbReference type="GO" id="GO:0003700">
    <property type="term" value="F:DNA-binding transcription factor activity"/>
    <property type="evidence" value="ECO:0007669"/>
    <property type="project" value="InterPro"/>
</dbReference>
<dbReference type="GO" id="GO:0003677">
    <property type="term" value="F:DNA binding"/>
    <property type="evidence" value="ECO:0007669"/>
    <property type="project" value="UniProtKB-KW"/>
</dbReference>
<name>A0A0C6P421_BORBO</name>
<dbReference type="PANTHER" id="PTHR46577:SF1">
    <property type="entry name" value="HTH-TYPE TRANSCRIPTIONAL REGULATORY PROTEIN GABR"/>
    <property type="match status" value="1"/>
</dbReference>
<dbReference type="InterPro" id="IPR015421">
    <property type="entry name" value="PyrdxlP-dep_Trfase_major"/>
</dbReference>
<gene>
    <name evidence="7" type="ORF">BN112_1463</name>
</gene>
<dbReference type="PROSITE" id="PS50949">
    <property type="entry name" value="HTH_GNTR"/>
    <property type="match status" value="1"/>
</dbReference>
<dbReference type="CDD" id="cd00609">
    <property type="entry name" value="AAT_like"/>
    <property type="match status" value="1"/>
</dbReference>
<evidence type="ECO:0000313" key="8">
    <source>
        <dbReference type="Proteomes" id="UP000007564"/>
    </source>
</evidence>
<dbReference type="RefSeq" id="WP_015064067.1">
    <property type="nucleotide sequence ID" value="NC_019382.1"/>
</dbReference>
<dbReference type="Pfam" id="PF00155">
    <property type="entry name" value="Aminotran_1_2"/>
    <property type="match status" value="1"/>
</dbReference>
<dbReference type="AlphaFoldDB" id="A0A0C6P421"/>
<dbReference type="InterPro" id="IPR036388">
    <property type="entry name" value="WH-like_DNA-bd_sf"/>
</dbReference>
<dbReference type="Gene3D" id="1.10.10.10">
    <property type="entry name" value="Winged helix-like DNA-binding domain superfamily/Winged helix DNA-binding domain"/>
    <property type="match status" value="1"/>
</dbReference>
<dbReference type="Pfam" id="PF00392">
    <property type="entry name" value="GntR"/>
    <property type="match status" value="1"/>
</dbReference>
<keyword evidence="2" id="KW-0663">Pyridoxal phosphate</keyword>
<accession>A0A0C6P421</accession>
<dbReference type="InterPro" id="IPR036390">
    <property type="entry name" value="WH_DNA-bd_sf"/>
</dbReference>